<comment type="catalytic activity">
    <reaction evidence="13">
        <text>L-tyrosyl-[protein] + ATP = O-phospho-L-tyrosyl-[protein] + ADP + H(+)</text>
        <dbReference type="Rhea" id="RHEA:10596"/>
        <dbReference type="Rhea" id="RHEA-COMP:10136"/>
        <dbReference type="Rhea" id="RHEA-COMP:20101"/>
        <dbReference type="ChEBI" id="CHEBI:15378"/>
        <dbReference type="ChEBI" id="CHEBI:30616"/>
        <dbReference type="ChEBI" id="CHEBI:46858"/>
        <dbReference type="ChEBI" id="CHEBI:61978"/>
        <dbReference type="ChEBI" id="CHEBI:456216"/>
    </reaction>
</comment>
<evidence type="ECO:0000313" key="19">
    <source>
        <dbReference type="EMBL" id="OOF39299.1"/>
    </source>
</evidence>
<keyword evidence="8" id="KW-0418">Kinase</keyword>
<feature type="domain" description="Polysaccharide chain length determinant N-terminal" evidence="16">
    <location>
        <begin position="10"/>
        <end position="98"/>
    </location>
</feature>
<keyword evidence="5" id="KW-0808">Transferase</keyword>
<feature type="domain" description="AAA" evidence="17">
    <location>
        <begin position="526"/>
        <end position="641"/>
    </location>
</feature>
<dbReference type="GO" id="GO:0004713">
    <property type="term" value="F:protein tyrosine kinase activity"/>
    <property type="evidence" value="ECO:0007669"/>
    <property type="project" value="UniProtKB-KW"/>
</dbReference>
<accession>A0A1V3IF47</accession>
<name>A0A1V3IF47_9PAST</name>
<dbReference type="Gene3D" id="3.40.50.300">
    <property type="entry name" value="P-loop containing nucleotide triphosphate hydrolases"/>
    <property type="match status" value="1"/>
</dbReference>
<evidence type="ECO:0000256" key="13">
    <source>
        <dbReference type="ARBA" id="ARBA00053015"/>
    </source>
</evidence>
<proteinExistence type="inferred from homology"/>
<evidence type="ECO:0000259" key="17">
    <source>
        <dbReference type="Pfam" id="PF13614"/>
    </source>
</evidence>
<dbReference type="RefSeq" id="WP_244149118.1">
    <property type="nucleotide sequence ID" value="NZ_MLHG01000043.1"/>
</dbReference>
<evidence type="ECO:0000256" key="3">
    <source>
        <dbReference type="ARBA" id="ARBA00022475"/>
    </source>
</evidence>
<comment type="caution">
    <text evidence="19">The sequence shown here is derived from an EMBL/GenBank/DDBJ whole genome shotgun (WGS) entry which is preliminary data.</text>
</comment>
<evidence type="ECO:0000256" key="7">
    <source>
        <dbReference type="ARBA" id="ARBA00022741"/>
    </source>
</evidence>
<evidence type="ECO:0000313" key="20">
    <source>
        <dbReference type="Proteomes" id="UP000189426"/>
    </source>
</evidence>
<dbReference type="InterPro" id="IPR032807">
    <property type="entry name" value="GNVR"/>
</dbReference>
<keyword evidence="3" id="KW-1003">Cell membrane</keyword>
<sequence>MMHKKQNDIVDLSKLLAVFWDRKKTILYTILSFVVLGIVYVLLAPSIYNANVSVQVESKYTGGALKEISSLFEQESSAGTEIVVIKSRAILTDAIDELNLSTQISPKYTIPFFSKGWEKLFGVKPELVISRFIPKHKNLEQAVLEIGRTQEEYSLFDVDGKLIVEGKVGQIYDNDDVIIHVTNLKGESGKRFSLEKLDELKIVADLQKKLSVEEQGKLTGVISLNLNGEDKDYIYHVLRAITNSYIQHSTARNTAEAEKSLAFLEARLPNVRERLTQSENALNEYRQRNASVDLDLEAKSMLDTMVQLEEDLNALTIKESEISQRFKRNHPTYAALLEQRQVLLKEKARLSKAMENLPKTQKEIIRLTRDFESNQEIFVQLQNKIQELDVIRAGAVSNVRILDQARVMPDPIAPRKLLILSFSVILGGMTGCAIVIFRTLSDKGIKSSEKVRELGLNVYATIPYTKKQHMLSRKSSGKDGGLALLSEHYGGDLAIEALRGVRTDLNHILSKAKNNRIMLVGATARVGKGFISANLANLIAQTNQRVLFIDADLRRGYAHTQLHLDNQQGLSEILAQGEEFSQAVQQVNAHLHVITRGATPHNPAELLTLNRFSQLLEWASKHYDVVIISAPPVLAVTDAAIIAQHMGTVVLIGHFEHTTQKEIEASHRSFVNAGMKVKGVILNGLKARASTKDDYFHRYYG</sequence>
<keyword evidence="12" id="KW-0829">Tyrosine-protein kinase</keyword>
<reference evidence="19 20" key="1">
    <citation type="submission" date="2016-10" db="EMBL/GenBank/DDBJ databases">
        <title>Rodentibacter gen. nov. and new species.</title>
        <authorList>
            <person name="Christensen H."/>
        </authorList>
    </citation>
    <scope>NUCLEOTIDE SEQUENCE [LARGE SCALE GENOMIC DNA]</scope>
    <source>
        <strain evidence="19 20">Ppn418</strain>
    </source>
</reference>
<dbReference type="Proteomes" id="UP000189426">
    <property type="component" value="Unassembled WGS sequence"/>
</dbReference>
<feature type="transmembrane region" description="Helical" evidence="15">
    <location>
        <begin position="26"/>
        <end position="48"/>
    </location>
</feature>
<dbReference type="EMBL" id="MLHG01000043">
    <property type="protein sequence ID" value="OOF39299.1"/>
    <property type="molecule type" value="Genomic_DNA"/>
</dbReference>
<dbReference type="InterPro" id="IPR003856">
    <property type="entry name" value="LPS_length_determ_N"/>
</dbReference>
<dbReference type="PANTHER" id="PTHR32309:SF32">
    <property type="entry name" value="TYROSINE-PROTEIN KINASE ETK-RELATED"/>
    <property type="match status" value="1"/>
</dbReference>
<dbReference type="CDD" id="cd05387">
    <property type="entry name" value="BY-kinase"/>
    <property type="match status" value="1"/>
</dbReference>
<evidence type="ECO:0000256" key="12">
    <source>
        <dbReference type="ARBA" id="ARBA00023137"/>
    </source>
</evidence>
<dbReference type="Pfam" id="PF13807">
    <property type="entry name" value="GNVR"/>
    <property type="match status" value="1"/>
</dbReference>
<feature type="coiled-coil region" evidence="14">
    <location>
        <begin position="254"/>
        <end position="353"/>
    </location>
</feature>
<organism evidence="19 20">
    <name type="scientific">Rodentibacter mrazii</name>
    <dbReference type="NCBI Taxonomy" id="1908257"/>
    <lineage>
        <taxon>Bacteria</taxon>
        <taxon>Pseudomonadati</taxon>
        <taxon>Pseudomonadota</taxon>
        <taxon>Gammaproteobacteria</taxon>
        <taxon>Pasteurellales</taxon>
        <taxon>Pasteurellaceae</taxon>
        <taxon>Rodentibacter</taxon>
    </lineage>
</organism>
<keyword evidence="20" id="KW-1185">Reference proteome</keyword>
<dbReference type="GO" id="GO:0042802">
    <property type="term" value="F:identical protein binding"/>
    <property type="evidence" value="ECO:0007669"/>
    <property type="project" value="UniProtKB-ARBA"/>
</dbReference>
<evidence type="ECO:0000259" key="18">
    <source>
        <dbReference type="Pfam" id="PF13807"/>
    </source>
</evidence>
<evidence type="ECO:0000256" key="15">
    <source>
        <dbReference type="SAM" id="Phobius"/>
    </source>
</evidence>
<dbReference type="Pfam" id="PF23607">
    <property type="entry name" value="WZC_N"/>
    <property type="match status" value="1"/>
</dbReference>
<gene>
    <name evidence="19" type="ORF">BKK47_07030</name>
</gene>
<evidence type="ECO:0000256" key="10">
    <source>
        <dbReference type="ARBA" id="ARBA00022989"/>
    </source>
</evidence>
<evidence type="ECO:0000259" key="16">
    <source>
        <dbReference type="Pfam" id="PF02706"/>
    </source>
</evidence>
<evidence type="ECO:0000256" key="9">
    <source>
        <dbReference type="ARBA" id="ARBA00022840"/>
    </source>
</evidence>
<keyword evidence="11 15" id="KW-0472">Membrane</keyword>
<evidence type="ECO:0000256" key="14">
    <source>
        <dbReference type="SAM" id="Coils"/>
    </source>
</evidence>
<dbReference type="STRING" id="1908257.BKK47_07030"/>
<keyword evidence="9" id="KW-0067">ATP-binding</keyword>
<dbReference type="PANTHER" id="PTHR32309">
    <property type="entry name" value="TYROSINE-PROTEIN KINASE"/>
    <property type="match status" value="1"/>
</dbReference>
<evidence type="ECO:0000256" key="2">
    <source>
        <dbReference type="ARBA" id="ARBA00008883"/>
    </source>
</evidence>
<evidence type="ECO:0000256" key="8">
    <source>
        <dbReference type="ARBA" id="ARBA00022777"/>
    </source>
</evidence>
<dbReference type="AlphaFoldDB" id="A0A1V3IF47"/>
<feature type="transmembrane region" description="Helical" evidence="15">
    <location>
        <begin position="417"/>
        <end position="437"/>
    </location>
</feature>
<feature type="domain" description="Tyrosine-protein kinase G-rich" evidence="18">
    <location>
        <begin position="359"/>
        <end position="439"/>
    </location>
</feature>
<dbReference type="GO" id="GO:0005524">
    <property type="term" value="F:ATP binding"/>
    <property type="evidence" value="ECO:0007669"/>
    <property type="project" value="UniProtKB-KW"/>
</dbReference>
<dbReference type="Pfam" id="PF13614">
    <property type="entry name" value="AAA_31"/>
    <property type="match status" value="1"/>
</dbReference>
<keyword evidence="10 15" id="KW-1133">Transmembrane helix</keyword>
<keyword evidence="14" id="KW-0175">Coiled coil</keyword>
<dbReference type="FunFam" id="3.40.50.300:FF:000527">
    <property type="entry name" value="Tyrosine-protein kinase etk"/>
    <property type="match status" value="1"/>
</dbReference>
<evidence type="ECO:0000256" key="1">
    <source>
        <dbReference type="ARBA" id="ARBA00004429"/>
    </source>
</evidence>
<dbReference type="SUPFAM" id="SSF52540">
    <property type="entry name" value="P-loop containing nucleoside triphosphate hydrolases"/>
    <property type="match status" value="1"/>
</dbReference>
<evidence type="ECO:0000256" key="5">
    <source>
        <dbReference type="ARBA" id="ARBA00022679"/>
    </source>
</evidence>
<keyword evidence="7" id="KW-0547">Nucleotide-binding</keyword>
<dbReference type="GO" id="GO:0005886">
    <property type="term" value="C:plasma membrane"/>
    <property type="evidence" value="ECO:0007669"/>
    <property type="project" value="UniProtKB-SubCell"/>
</dbReference>
<dbReference type="InterPro" id="IPR025669">
    <property type="entry name" value="AAA_dom"/>
</dbReference>
<evidence type="ECO:0000256" key="11">
    <source>
        <dbReference type="ARBA" id="ARBA00023136"/>
    </source>
</evidence>
<comment type="subcellular location">
    <subcellularLocation>
        <location evidence="1">Cell inner membrane</location>
        <topology evidence="1">Multi-pass membrane protein</topology>
    </subcellularLocation>
</comment>
<keyword evidence="4" id="KW-0997">Cell inner membrane</keyword>
<evidence type="ECO:0000256" key="6">
    <source>
        <dbReference type="ARBA" id="ARBA00022692"/>
    </source>
</evidence>
<protein>
    <submittedName>
        <fullName evidence="19">Polysaccharide biosynthesis protein GumC</fullName>
    </submittedName>
</protein>
<dbReference type="InterPro" id="IPR005702">
    <property type="entry name" value="Wzc-like_C"/>
</dbReference>
<keyword evidence="6 15" id="KW-0812">Transmembrane</keyword>
<evidence type="ECO:0000256" key="4">
    <source>
        <dbReference type="ARBA" id="ARBA00022519"/>
    </source>
</evidence>
<dbReference type="NCBIfam" id="TIGR01007">
    <property type="entry name" value="eps_fam"/>
    <property type="match status" value="1"/>
</dbReference>
<dbReference type="InterPro" id="IPR050445">
    <property type="entry name" value="Bact_polysacc_biosynth/exp"/>
</dbReference>
<dbReference type="Pfam" id="PF02706">
    <property type="entry name" value="Wzz"/>
    <property type="match status" value="1"/>
</dbReference>
<dbReference type="InterPro" id="IPR027417">
    <property type="entry name" value="P-loop_NTPase"/>
</dbReference>
<comment type="similarity">
    <text evidence="2">Belongs to the etk/wzc family.</text>
</comment>